<dbReference type="Pfam" id="PF06367">
    <property type="entry name" value="Drf_FH3"/>
    <property type="match status" value="1"/>
</dbReference>
<feature type="compositionally biased region" description="Basic and acidic residues" evidence="2">
    <location>
        <begin position="592"/>
        <end position="611"/>
    </location>
</feature>
<gene>
    <name evidence="4" type="ORF">CINCED_3A012824</name>
</gene>
<feature type="region of interest" description="Disordered" evidence="2">
    <location>
        <begin position="386"/>
        <end position="420"/>
    </location>
</feature>
<dbReference type="GO" id="GO:0016477">
    <property type="term" value="P:cell migration"/>
    <property type="evidence" value="ECO:0007669"/>
    <property type="project" value="TreeGrafter"/>
</dbReference>
<dbReference type="GO" id="GO:0031267">
    <property type="term" value="F:small GTPase binding"/>
    <property type="evidence" value="ECO:0007669"/>
    <property type="project" value="InterPro"/>
</dbReference>
<dbReference type="InterPro" id="IPR010473">
    <property type="entry name" value="GTPase-bd"/>
</dbReference>
<dbReference type="InterPro" id="IPR010472">
    <property type="entry name" value="FH3_dom"/>
</dbReference>
<evidence type="ECO:0000313" key="5">
    <source>
        <dbReference type="Proteomes" id="UP000325440"/>
    </source>
</evidence>
<feature type="region of interest" description="Disordered" evidence="2">
    <location>
        <begin position="524"/>
        <end position="611"/>
    </location>
</feature>
<dbReference type="Proteomes" id="UP000325440">
    <property type="component" value="Unassembled WGS sequence"/>
</dbReference>
<dbReference type="GO" id="GO:0005829">
    <property type="term" value="C:cytosol"/>
    <property type="evidence" value="ECO:0007669"/>
    <property type="project" value="TreeGrafter"/>
</dbReference>
<dbReference type="InterPro" id="IPR016024">
    <property type="entry name" value="ARM-type_fold"/>
</dbReference>
<feature type="compositionally biased region" description="Acidic residues" evidence="2">
    <location>
        <begin position="527"/>
        <end position="556"/>
    </location>
</feature>
<proteinExistence type="predicted"/>
<evidence type="ECO:0000313" key="4">
    <source>
        <dbReference type="EMBL" id="VVC32339.1"/>
    </source>
</evidence>
<dbReference type="InterPro" id="IPR011989">
    <property type="entry name" value="ARM-like"/>
</dbReference>
<dbReference type="GO" id="GO:0051015">
    <property type="term" value="F:actin filament binding"/>
    <property type="evidence" value="ECO:0007669"/>
    <property type="project" value="TreeGrafter"/>
</dbReference>
<feature type="region of interest" description="Disordered" evidence="2">
    <location>
        <begin position="78"/>
        <end position="99"/>
    </location>
</feature>
<evidence type="ECO:0000256" key="2">
    <source>
        <dbReference type="SAM" id="MobiDB-lite"/>
    </source>
</evidence>
<reference evidence="4 5" key="1">
    <citation type="submission" date="2019-08" db="EMBL/GenBank/DDBJ databases">
        <authorList>
            <person name="Alioto T."/>
            <person name="Alioto T."/>
            <person name="Gomez Garrido J."/>
        </authorList>
    </citation>
    <scope>NUCLEOTIDE SEQUENCE [LARGE SCALE GENOMIC DNA]</scope>
</reference>
<dbReference type="Pfam" id="PF06371">
    <property type="entry name" value="Drf_GBD"/>
    <property type="match status" value="1"/>
</dbReference>
<dbReference type="SMART" id="SM01140">
    <property type="entry name" value="Drf_GBD"/>
    <property type="match status" value="1"/>
</dbReference>
<feature type="compositionally biased region" description="Acidic residues" evidence="2">
    <location>
        <begin position="400"/>
        <end position="416"/>
    </location>
</feature>
<dbReference type="SMART" id="SM01139">
    <property type="entry name" value="Drf_FH3"/>
    <property type="match status" value="1"/>
</dbReference>
<dbReference type="InterPro" id="IPR043592">
    <property type="entry name" value="FMNL_animal"/>
</dbReference>
<evidence type="ECO:0000256" key="1">
    <source>
        <dbReference type="SAM" id="Coils"/>
    </source>
</evidence>
<dbReference type="OrthoDB" id="6427809at2759"/>
<sequence length="749" mass="82313">MARKPKDVVATMISTKSGNKTNNDHVARLRVVQEVSSRNSSASWNSSCTFSTEQSLQDQPRPPVYNVEDYAGSLRKFGKRGPQLQTNADGQNDDPHHPKQTEMTLKEFTSATELLDKLKADLKLAYFSFVQEFVGDPIDGVTLLLELLKTIQQTGTQTKCTPANQRRVTLDENSCLQCLKYCLRCQDAARKLAISPAGLYTLAACIMSTVNQSRLLTLELLTKACCESGTADGHNTVSDAMSTMRLRFAEPVRFRFLVGMMSGSGSSGMELLLAGLKFINAFTETCPDLQTKFYVQAELKQAGFKPAAILKNISNKSPLLSSVSDEIYRWQKNFINVESLKRQHDEVIREAKTLREKVSMLEKKIHFLQEEKRVISSIKDHHLVDSAQLKNKNEGGGNSAEDEGISSSEQDDCEEDSTSKKVKTPYKMYNNSLSQGDTAVEEVLEDFDKVLNDASTTGSGGGGGGSGSRHVSSVSSGGGGCSDNSSAKRYYGYADDVAIVPTRIVPEPPRRSRSLFVNKNFEVNPFFEEEDEDEDDEESADSECAYEEDGEEDEDEDRSKTNNKNKRTGETFRSVQKQIKRFSALAVQRVGGDGRPEDAGAGKPRKDDGRRKSIYDVFGNGAERPVTVTASQVTRSASTRNVADMNDSRIPAMRFEHCKSERSVYLPTGYGGYGRDADREPAKVFVTRGHNNAGLYSGFAAGSGNPQQQAPVKCKPIATNPNSGLKALQHVNVMSVPTGKLTDFPSGLY</sequence>
<organism evidence="4 5">
    <name type="scientific">Cinara cedri</name>
    <dbReference type="NCBI Taxonomy" id="506608"/>
    <lineage>
        <taxon>Eukaryota</taxon>
        <taxon>Metazoa</taxon>
        <taxon>Ecdysozoa</taxon>
        <taxon>Arthropoda</taxon>
        <taxon>Hexapoda</taxon>
        <taxon>Insecta</taxon>
        <taxon>Pterygota</taxon>
        <taxon>Neoptera</taxon>
        <taxon>Paraneoptera</taxon>
        <taxon>Hemiptera</taxon>
        <taxon>Sternorrhyncha</taxon>
        <taxon>Aphidomorpha</taxon>
        <taxon>Aphidoidea</taxon>
        <taxon>Aphididae</taxon>
        <taxon>Lachninae</taxon>
        <taxon>Cinara</taxon>
    </lineage>
</organism>
<feature type="coiled-coil region" evidence="1">
    <location>
        <begin position="337"/>
        <end position="371"/>
    </location>
</feature>
<name>A0A5E4MR43_9HEMI</name>
<dbReference type="PANTHER" id="PTHR45857:SF9">
    <property type="entry name" value="MULTIPLE WING HAIRS, ISOFORM C"/>
    <property type="match status" value="1"/>
</dbReference>
<protein>
    <submittedName>
        <fullName evidence="4">Armadillo-type fold,Formin, GTPase-binding domain,Armadillo-like helical,Formin, FH3 domain,Rho</fullName>
    </submittedName>
</protein>
<feature type="compositionally biased region" description="Gly residues" evidence="2">
    <location>
        <begin position="458"/>
        <end position="467"/>
    </location>
</feature>
<keyword evidence="5" id="KW-1185">Reference proteome</keyword>
<accession>A0A5E4MR43</accession>
<dbReference type="EMBL" id="CABPRJ010000955">
    <property type="protein sequence ID" value="VVC32339.1"/>
    <property type="molecule type" value="Genomic_DNA"/>
</dbReference>
<dbReference type="Gene3D" id="1.25.10.10">
    <property type="entry name" value="Leucine-rich Repeat Variant"/>
    <property type="match status" value="1"/>
</dbReference>
<feature type="region of interest" description="Disordered" evidence="2">
    <location>
        <begin position="452"/>
        <end position="483"/>
    </location>
</feature>
<feature type="domain" description="GBD/FH3" evidence="3">
    <location>
        <begin position="1"/>
        <end position="426"/>
    </location>
</feature>
<keyword evidence="1" id="KW-0175">Coiled coil</keyword>
<dbReference type="GO" id="GO:0030866">
    <property type="term" value="P:cortical actin cytoskeleton organization"/>
    <property type="evidence" value="ECO:0007669"/>
    <property type="project" value="TreeGrafter"/>
</dbReference>
<dbReference type="GO" id="GO:0008360">
    <property type="term" value="P:regulation of cell shape"/>
    <property type="evidence" value="ECO:0007669"/>
    <property type="project" value="TreeGrafter"/>
</dbReference>
<dbReference type="AlphaFoldDB" id="A0A5E4MR43"/>
<dbReference type="SUPFAM" id="SSF48371">
    <property type="entry name" value="ARM repeat"/>
    <property type="match status" value="1"/>
</dbReference>
<dbReference type="PANTHER" id="PTHR45857">
    <property type="entry name" value="FORMIN-LIKE PROTEIN"/>
    <property type="match status" value="1"/>
</dbReference>
<dbReference type="PROSITE" id="PS51232">
    <property type="entry name" value="GBD_FH3"/>
    <property type="match status" value="1"/>
</dbReference>
<dbReference type="InterPro" id="IPR014768">
    <property type="entry name" value="GBD/FH3_dom"/>
</dbReference>
<evidence type="ECO:0000259" key="3">
    <source>
        <dbReference type="PROSITE" id="PS51232"/>
    </source>
</evidence>